<dbReference type="EMBL" id="CYRY02001747">
    <property type="protein sequence ID" value="VCW66377.1"/>
    <property type="molecule type" value="Genomic_DNA"/>
</dbReference>
<protein>
    <submittedName>
        <fullName evidence="1">Uncharacterized protein</fullName>
    </submittedName>
</protein>
<organism evidence="1 2">
    <name type="scientific">Gulo gulo</name>
    <name type="common">Wolverine</name>
    <name type="synonym">Gluton</name>
    <dbReference type="NCBI Taxonomy" id="48420"/>
    <lineage>
        <taxon>Eukaryota</taxon>
        <taxon>Metazoa</taxon>
        <taxon>Chordata</taxon>
        <taxon>Craniata</taxon>
        <taxon>Vertebrata</taxon>
        <taxon>Euteleostomi</taxon>
        <taxon>Mammalia</taxon>
        <taxon>Eutheria</taxon>
        <taxon>Laurasiatheria</taxon>
        <taxon>Carnivora</taxon>
        <taxon>Caniformia</taxon>
        <taxon>Musteloidea</taxon>
        <taxon>Mustelidae</taxon>
        <taxon>Guloninae</taxon>
        <taxon>Gulo</taxon>
    </lineage>
</organism>
<comment type="caution">
    <text evidence="1">The sequence shown here is derived from an EMBL/GenBank/DDBJ whole genome shotgun (WGS) entry which is preliminary data.</text>
</comment>
<reference evidence="1 2" key="1">
    <citation type="submission" date="2018-10" db="EMBL/GenBank/DDBJ databases">
        <authorList>
            <person name="Ekblom R."/>
            <person name="Jareborg N."/>
        </authorList>
    </citation>
    <scope>NUCLEOTIDE SEQUENCE [LARGE SCALE GENOMIC DNA]</scope>
    <source>
        <tissue evidence="1">Muscle</tissue>
    </source>
</reference>
<gene>
    <name evidence="1" type="ORF">BN2614_LOCUS7</name>
</gene>
<name>A0A9X9LEY5_GULGU</name>
<keyword evidence="2" id="KW-1185">Reference proteome</keyword>
<dbReference type="Proteomes" id="UP000269945">
    <property type="component" value="Unassembled WGS sequence"/>
</dbReference>
<accession>A0A9X9LEY5</accession>
<dbReference type="AlphaFoldDB" id="A0A9X9LEY5"/>
<proteinExistence type="predicted"/>
<evidence type="ECO:0000313" key="1">
    <source>
        <dbReference type="EMBL" id="VCW66377.1"/>
    </source>
</evidence>
<sequence length="55" mass="5545">MEAVHTLCPTSCCWSSSGSHSSSWSWLWARGSAVAASVCGTTCVPAWGASASPAA</sequence>
<evidence type="ECO:0000313" key="2">
    <source>
        <dbReference type="Proteomes" id="UP000269945"/>
    </source>
</evidence>